<gene>
    <name evidence="1" type="ORF">UAS_00769</name>
</gene>
<evidence type="ECO:0000313" key="1">
    <source>
        <dbReference type="EMBL" id="EOH88009.1"/>
    </source>
</evidence>
<name>R2SIJ8_9ENTE</name>
<dbReference type="RefSeq" id="WP_010753419.1">
    <property type="nucleotide sequence ID" value="NZ_ASVU01000002.1"/>
</dbReference>
<protein>
    <submittedName>
        <fullName evidence="1">Uncharacterized protein</fullName>
    </submittedName>
</protein>
<dbReference type="OrthoDB" id="2186451at2"/>
<dbReference type="AlphaFoldDB" id="R2SIJ8"/>
<dbReference type="Proteomes" id="UP000013777">
    <property type="component" value="Unassembled WGS sequence"/>
</dbReference>
<sequence>METIRGIVSKVKIIKMSERPLVYFKVDEVSCLIATHSLSFLADVAEGSKIVVAGDYNSRKQFVVKKYAVVGMTKIMMEFEMMRI</sequence>
<dbReference type="eggNOG" id="ENOG502ZDMJ">
    <property type="taxonomic scope" value="Bacteria"/>
</dbReference>
<organism evidence="1 2">
    <name type="scientific">Enterococcus asini ATCC 700915</name>
    <dbReference type="NCBI Taxonomy" id="1158606"/>
    <lineage>
        <taxon>Bacteria</taxon>
        <taxon>Bacillati</taxon>
        <taxon>Bacillota</taxon>
        <taxon>Bacilli</taxon>
        <taxon>Lactobacillales</taxon>
        <taxon>Enterococcaceae</taxon>
        <taxon>Enterococcus</taxon>
    </lineage>
</organism>
<proteinExistence type="predicted"/>
<dbReference type="HOGENOM" id="CLU_162544_0_0_9"/>
<reference evidence="1 2" key="1">
    <citation type="submission" date="2013-02" db="EMBL/GenBank/DDBJ databases">
        <title>The Genome Sequence of Enterococcus asini ATCC_700915.</title>
        <authorList>
            <consortium name="The Broad Institute Genome Sequencing Platform"/>
            <consortium name="The Broad Institute Genome Sequencing Center for Infectious Disease"/>
            <person name="Earl A.M."/>
            <person name="Gilmore M.S."/>
            <person name="Lebreton F."/>
            <person name="Walker B."/>
            <person name="Young S.K."/>
            <person name="Zeng Q."/>
            <person name="Gargeya S."/>
            <person name="Fitzgerald M."/>
            <person name="Haas B."/>
            <person name="Abouelleil A."/>
            <person name="Alvarado L."/>
            <person name="Arachchi H.M."/>
            <person name="Berlin A.M."/>
            <person name="Chapman S.B."/>
            <person name="Dewar J."/>
            <person name="Goldberg J."/>
            <person name="Griggs A."/>
            <person name="Gujja S."/>
            <person name="Hansen M."/>
            <person name="Howarth C."/>
            <person name="Imamovic A."/>
            <person name="Larimer J."/>
            <person name="McCowan C."/>
            <person name="Murphy C."/>
            <person name="Neiman D."/>
            <person name="Pearson M."/>
            <person name="Priest M."/>
            <person name="Roberts A."/>
            <person name="Saif S."/>
            <person name="Shea T."/>
            <person name="Sisk P."/>
            <person name="Sykes S."/>
            <person name="Wortman J."/>
            <person name="Nusbaum C."/>
            <person name="Birren B."/>
        </authorList>
    </citation>
    <scope>NUCLEOTIDE SEQUENCE [LARGE SCALE GENOMIC DNA]</scope>
    <source>
        <strain evidence="1 2">ATCC 700915</strain>
    </source>
</reference>
<evidence type="ECO:0000313" key="2">
    <source>
        <dbReference type="Proteomes" id="UP000013777"/>
    </source>
</evidence>
<dbReference type="EMBL" id="AJAP01000010">
    <property type="protein sequence ID" value="EOH88009.1"/>
    <property type="molecule type" value="Genomic_DNA"/>
</dbReference>
<keyword evidence="2" id="KW-1185">Reference proteome</keyword>
<comment type="caution">
    <text evidence="1">The sequence shown here is derived from an EMBL/GenBank/DDBJ whole genome shotgun (WGS) entry which is preliminary data.</text>
</comment>
<dbReference type="GeneID" id="78365814"/>
<accession>R2SIJ8</accession>